<organism evidence="1 2">
    <name type="scientific">Thalassiosira oceanica</name>
    <name type="common">Marine diatom</name>
    <dbReference type="NCBI Taxonomy" id="159749"/>
    <lineage>
        <taxon>Eukaryota</taxon>
        <taxon>Sar</taxon>
        <taxon>Stramenopiles</taxon>
        <taxon>Ochrophyta</taxon>
        <taxon>Bacillariophyta</taxon>
        <taxon>Coscinodiscophyceae</taxon>
        <taxon>Thalassiosirophycidae</taxon>
        <taxon>Thalassiosirales</taxon>
        <taxon>Thalassiosiraceae</taxon>
        <taxon>Thalassiosira</taxon>
    </lineage>
</organism>
<dbReference type="AlphaFoldDB" id="K0R9D6"/>
<dbReference type="Proteomes" id="UP000266841">
    <property type="component" value="Unassembled WGS sequence"/>
</dbReference>
<proteinExistence type="predicted"/>
<protein>
    <submittedName>
        <fullName evidence="1">Uncharacterized protein</fullName>
    </submittedName>
</protein>
<evidence type="ECO:0000313" key="1">
    <source>
        <dbReference type="EMBL" id="EJK50168.1"/>
    </source>
</evidence>
<sequence>MSKRYRLSIHGNSGGVDADALVLSTIFPGLLQRRAVLLFARATDVDFRTVQNPTAEISMYSPSAGETLTGKNGLVLEVVSGGYMSWMRTRSSFRGQNSTSPWAW</sequence>
<evidence type="ECO:0000313" key="2">
    <source>
        <dbReference type="Proteomes" id="UP000266841"/>
    </source>
</evidence>
<name>K0R9D6_THAOC</name>
<keyword evidence="2" id="KW-1185">Reference proteome</keyword>
<dbReference type="EMBL" id="AGNL01044138">
    <property type="protein sequence ID" value="EJK50168.1"/>
    <property type="molecule type" value="Genomic_DNA"/>
</dbReference>
<comment type="caution">
    <text evidence="1">The sequence shown here is derived from an EMBL/GenBank/DDBJ whole genome shotgun (WGS) entry which is preliminary data.</text>
</comment>
<reference evidence="1 2" key="1">
    <citation type="journal article" date="2012" name="Genome Biol.">
        <title>Genome and low-iron response of an oceanic diatom adapted to chronic iron limitation.</title>
        <authorList>
            <person name="Lommer M."/>
            <person name="Specht M."/>
            <person name="Roy A.S."/>
            <person name="Kraemer L."/>
            <person name="Andreson R."/>
            <person name="Gutowska M.A."/>
            <person name="Wolf J."/>
            <person name="Bergner S.V."/>
            <person name="Schilhabel M.B."/>
            <person name="Klostermeier U.C."/>
            <person name="Beiko R.G."/>
            <person name="Rosenstiel P."/>
            <person name="Hippler M."/>
            <person name="Laroche J."/>
        </authorList>
    </citation>
    <scope>NUCLEOTIDE SEQUENCE [LARGE SCALE GENOMIC DNA]</scope>
    <source>
        <strain evidence="1 2">CCMP1005</strain>
    </source>
</reference>
<gene>
    <name evidence="1" type="ORF">THAOC_30887</name>
</gene>
<accession>K0R9D6</accession>